<evidence type="ECO:0000313" key="1">
    <source>
        <dbReference type="EMBL" id="CAE8670665.1"/>
    </source>
</evidence>
<dbReference type="AlphaFoldDB" id="A0A813J6I2"/>
<name>A0A813J6I2_POLGL</name>
<comment type="caution">
    <text evidence="1">The sequence shown here is derived from an EMBL/GenBank/DDBJ whole genome shotgun (WGS) entry which is preliminary data.</text>
</comment>
<evidence type="ECO:0000313" key="2">
    <source>
        <dbReference type="Proteomes" id="UP000626109"/>
    </source>
</evidence>
<dbReference type="Proteomes" id="UP000626109">
    <property type="component" value="Unassembled WGS sequence"/>
</dbReference>
<sequence>MSSKSITSRSSLLLPFQVKEGFGASAFAFHGQALPSPRGLIVGPTENSPLRLRQRCLSALLGQVNPRDHNSSAALQVDRRNPKSVGKALPVWVPAILQL</sequence>
<organism evidence="1 2">
    <name type="scientific">Polarella glacialis</name>
    <name type="common">Dinoflagellate</name>
    <dbReference type="NCBI Taxonomy" id="89957"/>
    <lineage>
        <taxon>Eukaryota</taxon>
        <taxon>Sar</taxon>
        <taxon>Alveolata</taxon>
        <taxon>Dinophyceae</taxon>
        <taxon>Suessiales</taxon>
        <taxon>Suessiaceae</taxon>
        <taxon>Polarella</taxon>
    </lineage>
</organism>
<dbReference type="EMBL" id="CAJNNW010023449">
    <property type="protein sequence ID" value="CAE8670665.1"/>
    <property type="molecule type" value="Genomic_DNA"/>
</dbReference>
<reference evidence="1" key="1">
    <citation type="submission" date="2021-02" db="EMBL/GenBank/DDBJ databases">
        <authorList>
            <person name="Dougan E. K."/>
            <person name="Rhodes N."/>
            <person name="Thang M."/>
            <person name="Chan C."/>
        </authorList>
    </citation>
    <scope>NUCLEOTIDE SEQUENCE</scope>
</reference>
<protein>
    <submittedName>
        <fullName evidence="1">Uncharacterized protein</fullName>
    </submittedName>
</protein>
<proteinExistence type="predicted"/>
<gene>
    <name evidence="1" type="ORF">PGLA2088_LOCUS17539</name>
</gene>
<accession>A0A813J6I2</accession>